<name>A0A518XHT8_9GAMM</name>
<dbReference type="AlphaFoldDB" id="A0A518XHT8"/>
<dbReference type="OrthoDB" id="794286at2"/>
<proteinExistence type="predicted"/>
<organism evidence="2 3">
    <name type="scientific">Candidatus Pantoea soli</name>
    <dbReference type="NCBI Taxonomy" id="3098669"/>
    <lineage>
        <taxon>Bacteria</taxon>
        <taxon>Pseudomonadati</taxon>
        <taxon>Pseudomonadota</taxon>
        <taxon>Gammaproteobacteria</taxon>
        <taxon>Enterobacterales</taxon>
        <taxon>Erwiniaceae</taxon>
        <taxon>Pantoea</taxon>
    </lineage>
</organism>
<feature type="chain" id="PRO_5021921155" evidence="1">
    <location>
        <begin position="23"/>
        <end position="150"/>
    </location>
</feature>
<keyword evidence="3" id="KW-1185">Reference proteome</keyword>
<evidence type="ECO:0000313" key="3">
    <source>
        <dbReference type="Proteomes" id="UP000319411"/>
    </source>
</evidence>
<accession>A0A518XHT8</accession>
<dbReference type="EMBL" id="CP032702">
    <property type="protein sequence ID" value="QDY43729.1"/>
    <property type="molecule type" value="Genomic_DNA"/>
</dbReference>
<dbReference type="Pfam" id="PF12098">
    <property type="entry name" value="DUF3574"/>
    <property type="match status" value="1"/>
</dbReference>
<dbReference type="PROSITE" id="PS51257">
    <property type="entry name" value="PROKAR_LIPOPROTEIN"/>
    <property type="match status" value="1"/>
</dbReference>
<dbReference type="InterPro" id="IPR021957">
    <property type="entry name" value="DUF3574"/>
</dbReference>
<reference evidence="2 3" key="1">
    <citation type="submission" date="2018-10" db="EMBL/GenBank/DDBJ databases">
        <title>Genome Sequencing of Pantoea dispersa DSM 32899.</title>
        <authorList>
            <person name="Nawrath M."/>
            <person name="Ottenheim C."/>
            <person name="Wilm A."/>
            <person name="Zimmermann W."/>
            <person name="Wu J.C."/>
        </authorList>
    </citation>
    <scope>NUCLEOTIDE SEQUENCE [LARGE SCALE GENOMIC DNA]</scope>
    <source>
        <strain evidence="2 3">DSM 32899</strain>
    </source>
</reference>
<keyword evidence="1" id="KW-0732">Signal</keyword>
<sequence>MLRKLALPSGFALLLAGCQAPSAPPLQQIPPHNAPVAVCGSGEIMMQTTLWLTMTRADGAPVSASAWQQFEAQEVAPQFAGRYTLYQGMAQHETRQALVIVHPPDRASSERIDTLRVLYQRRFAQPDVMRVDTLVCGSLRASAQGQDSRA</sequence>
<feature type="signal peptide" evidence="1">
    <location>
        <begin position="1"/>
        <end position="22"/>
    </location>
</feature>
<gene>
    <name evidence="2" type="ORF">D8B20_17055</name>
</gene>
<dbReference type="Proteomes" id="UP000319411">
    <property type="component" value="Chromosome"/>
</dbReference>
<evidence type="ECO:0000256" key="1">
    <source>
        <dbReference type="SAM" id="SignalP"/>
    </source>
</evidence>
<evidence type="ECO:0000313" key="2">
    <source>
        <dbReference type="EMBL" id="QDY43729.1"/>
    </source>
</evidence>
<dbReference type="KEGG" id="pdis:D8B20_17055"/>
<protein>
    <submittedName>
        <fullName evidence="2">DUF3574 domain-containing protein</fullName>
    </submittedName>
</protein>